<keyword evidence="6" id="KW-1003">Cell membrane</keyword>
<evidence type="ECO:0000256" key="9">
    <source>
        <dbReference type="ARBA" id="ARBA00022729"/>
    </source>
</evidence>
<evidence type="ECO:0000256" key="5">
    <source>
        <dbReference type="ARBA" id="ARBA00012780"/>
    </source>
</evidence>
<dbReference type="PANTHER" id="PTHR16631:SF17">
    <property type="entry name" value="GLUCAN ENDO-1,3-BETA-GLUCOSIDASE BTGC"/>
    <property type="match status" value="1"/>
</dbReference>
<evidence type="ECO:0000256" key="20">
    <source>
        <dbReference type="SAM" id="SignalP"/>
    </source>
</evidence>
<evidence type="ECO:0000256" key="11">
    <source>
        <dbReference type="ARBA" id="ARBA00023136"/>
    </source>
</evidence>
<name>A0A067SPI4_GALM3</name>
<evidence type="ECO:0000256" key="14">
    <source>
        <dbReference type="ARBA" id="ARBA00023316"/>
    </source>
</evidence>
<dbReference type="InterPro" id="IPR017853">
    <property type="entry name" value="GH"/>
</dbReference>
<sequence length="293" mass="30791">MVPLLAAAFALFVVPVLASNHFAGLTVSNSAGGVTSYTCRTQTQWNQLASDAKGKGFNAVRILGFDCNSLDMASSAAAAAGIKVMAGIWVSDTIADSQTQIDNDVQTFRTAYAKYGASRFVGLTIGNEVNDTPSNIMAKVTSVKASLTSSGITTFVSTVHDWVTIRDNAAFCNADFIGANAHAFYDGNVGSNQAGSFLFNTVVPGLKNTCPGKKIYITETGWPSRGGNMGIAVASTVDEQNAISSINCACLTDTSISVYGFEYDDQLWKSNDNERSFGVFGKIPLSPGALSSC</sequence>
<dbReference type="AlphaFoldDB" id="A0A067SPI4"/>
<keyword evidence="13" id="KW-0119">Carbohydrate metabolism</keyword>
<dbReference type="EMBL" id="KL142387">
    <property type="protein sequence ID" value="KDR72816.1"/>
    <property type="molecule type" value="Genomic_DNA"/>
</dbReference>
<evidence type="ECO:0000256" key="13">
    <source>
        <dbReference type="ARBA" id="ARBA00023277"/>
    </source>
</evidence>
<accession>A0A067SPI4</accession>
<dbReference type="InterPro" id="IPR000490">
    <property type="entry name" value="Glyco_hydro_17"/>
</dbReference>
<dbReference type="HOGENOM" id="CLU_082781_0_0_1"/>
<feature type="signal peptide" evidence="20">
    <location>
        <begin position="1"/>
        <end position="18"/>
    </location>
</feature>
<keyword evidence="11" id="KW-0472">Membrane</keyword>
<comment type="subcellular location">
    <subcellularLocation>
        <location evidence="3">Cell membrane</location>
        <topology evidence="3">Single-pass type II membrane protein</topology>
    </subcellularLocation>
    <subcellularLocation>
        <location evidence="2">Secreted</location>
        <location evidence="2">Cell wall</location>
    </subcellularLocation>
</comment>
<evidence type="ECO:0000256" key="15">
    <source>
        <dbReference type="ARBA" id="ARBA00023326"/>
    </source>
</evidence>
<keyword evidence="7" id="KW-0134">Cell wall</keyword>
<keyword evidence="9 20" id="KW-0732">Signal</keyword>
<dbReference type="Pfam" id="PF00332">
    <property type="entry name" value="Glyco_hydro_17"/>
    <property type="match status" value="1"/>
</dbReference>
<dbReference type="OrthoDB" id="941679at2759"/>
<evidence type="ECO:0000256" key="1">
    <source>
        <dbReference type="ARBA" id="ARBA00000382"/>
    </source>
</evidence>
<evidence type="ECO:0000256" key="10">
    <source>
        <dbReference type="ARBA" id="ARBA00022801"/>
    </source>
</evidence>
<keyword evidence="10" id="KW-0378">Hydrolase</keyword>
<evidence type="ECO:0000256" key="12">
    <source>
        <dbReference type="ARBA" id="ARBA00023180"/>
    </source>
</evidence>
<comment type="similarity">
    <text evidence="4 19">Belongs to the glycosyl hydrolase 17 family.</text>
</comment>
<evidence type="ECO:0000313" key="21">
    <source>
        <dbReference type="EMBL" id="KDR72816.1"/>
    </source>
</evidence>
<evidence type="ECO:0000256" key="17">
    <source>
        <dbReference type="ARBA" id="ARBA00042373"/>
    </source>
</evidence>
<dbReference type="Gene3D" id="3.20.20.80">
    <property type="entry name" value="Glycosidases"/>
    <property type="match status" value="2"/>
</dbReference>
<organism evidence="21 22">
    <name type="scientific">Galerina marginata (strain CBS 339.88)</name>
    <dbReference type="NCBI Taxonomy" id="685588"/>
    <lineage>
        <taxon>Eukaryota</taxon>
        <taxon>Fungi</taxon>
        <taxon>Dikarya</taxon>
        <taxon>Basidiomycota</taxon>
        <taxon>Agaricomycotina</taxon>
        <taxon>Agaricomycetes</taxon>
        <taxon>Agaricomycetidae</taxon>
        <taxon>Agaricales</taxon>
        <taxon>Agaricineae</taxon>
        <taxon>Strophariaceae</taxon>
        <taxon>Galerina</taxon>
    </lineage>
</organism>
<keyword evidence="15" id="KW-0624">Polysaccharide degradation</keyword>
<evidence type="ECO:0000256" key="7">
    <source>
        <dbReference type="ARBA" id="ARBA00022512"/>
    </source>
</evidence>
<evidence type="ECO:0000256" key="16">
    <source>
        <dbReference type="ARBA" id="ARBA00037649"/>
    </source>
</evidence>
<keyword evidence="12" id="KW-0325">Glycoprotein</keyword>
<dbReference type="SUPFAM" id="SSF51445">
    <property type="entry name" value="(Trans)glycosidases"/>
    <property type="match status" value="1"/>
</dbReference>
<feature type="chain" id="PRO_5001646009" description="glucan endo-1,3-beta-D-glucosidase" evidence="20">
    <location>
        <begin position="19"/>
        <end position="293"/>
    </location>
</feature>
<dbReference type="InterPro" id="IPR050732">
    <property type="entry name" value="Beta-glucan_modifiers"/>
</dbReference>
<dbReference type="GO" id="GO:0000272">
    <property type="term" value="P:polysaccharide catabolic process"/>
    <property type="evidence" value="ECO:0007669"/>
    <property type="project" value="UniProtKB-KW"/>
</dbReference>
<comment type="catalytic activity">
    <reaction evidence="1">
        <text>Hydrolysis of (1-&gt;3)-beta-D-glucosidic linkages in (1-&gt;3)-beta-D-glucans.</text>
        <dbReference type="EC" id="3.2.1.39"/>
    </reaction>
</comment>
<gene>
    <name evidence="21" type="ORF">GALMADRAFT_142547</name>
</gene>
<evidence type="ECO:0000256" key="2">
    <source>
        <dbReference type="ARBA" id="ARBA00004191"/>
    </source>
</evidence>
<dbReference type="STRING" id="685588.A0A067SPI4"/>
<dbReference type="PANTHER" id="PTHR16631">
    <property type="entry name" value="GLUCAN 1,3-BETA-GLUCOSIDASE"/>
    <property type="match status" value="1"/>
</dbReference>
<keyword evidence="8" id="KW-0964">Secreted</keyword>
<reference evidence="22" key="1">
    <citation type="journal article" date="2014" name="Proc. Natl. Acad. Sci. U.S.A.">
        <title>Extensive sampling of basidiomycete genomes demonstrates inadequacy of the white-rot/brown-rot paradigm for wood decay fungi.</title>
        <authorList>
            <person name="Riley R."/>
            <person name="Salamov A.A."/>
            <person name="Brown D.W."/>
            <person name="Nagy L.G."/>
            <person name="Floudas D."/>
            <person name="Held B.W."/>
            <person name="Levasseur A."/>
            <person name="Lombard V."/>
            <person name="Morin E."/>
            <person name="Otillar R."/>
            <person name="Lindquist E.A."/>
            <person name="Sun H."/>
            <person name="LaButti K.M."/>
            <person name="Schmutz J."/>
            <person name="Jabbour D."/>
            <person name="Luo H."/>
            <person name="Baker S.E."/>
            <person name="Pisabarro A.G."/>
            <person name="Walton J.D."/>
            <person name="Blanchette R.A."/>
            <person name="Henrissat B."/>
            <person name="Martin F."/>
            <person name="Cullen D."/>
            <person name="Hibbett D.S."/>
            <person name="Grigoriev I.V."/>
        </authorList>
    </citation>
    <scope>NUCLEOTIDE SEQUENCE [LARGE SCALE GENOMIC DNA]</scope>
    <source>
        <strain evidence="22">CBS 339.88</strain>
    </source>
</reference>
<comment type="function">
    <text evidence="16">Glucanases play a role in cell expansion during growth, in cell-cell fusion during mating, and in spore release during sporulation. This enzyme may be involved in beta-glucan degradation. Active on laminarin and lichenan.</text>
</comment>
<dbReference type="GO" id="GO:0071555">
    <property type="term" value="P:cell wall organization"/>
    <property type="evidence" value="ECO:0007669"/>
    <property type="project" value="UniProtKB-KW"/>
</dbReference>
<evidence type="ECO:0000256" key="8">
    <source>
        <dbReference type="ARBA" id="ARBA00022525"/>
    </source>
</evidence>
<dbReference type="GO" id="GO:0009277">
    <property type="term" value="C:fungal-type cell wall"/>
    <property type="evidence" value="ECO:0007669"/>
    <property type="project" value="TreeGrafter"/>
</dbReference>
<dbReference type="GO" id="GO:0042973">
    <property type="term" value="F:glucan endo-1,3-beta-D-glucosidase activity"/>
    <property type="evidence" value="ECO:0007669"/>
    <property type="project" value="UniProtKB-EC"/>
</dbReference>
<protein>
    <recommendedName>
        <fullName evidence="5">glucan endo-1,3-beta-D-glucosidase</fullName>
        <ecNumber evidence="5">3.2.1.39</ecNumber>
    </recommendedName>
    <alternativeName>
        <fullName evidence="18">Endo-1,3-beta-glucanase btgC</fullName>
    </alternativeName>
    <alternativeName>
        <fullName evidence="17">Laminarinase btgC</fullName>
    </alternativeName>
</protein>
<evidence type="ECO:0000256" key="6">
    <source>
        <dbReference type="ARBA" id="ARBA00022475"/>
    </source>
</evidence>
<dbReference type="Proteomes" id="UP000027222">
    <property type="component" value="Unassembled WGS sequence"/>
</dbReference>
<proteinExistence type="inferred from homology"/>
<dbReference type="GO" id="GO:0005576">
    <property type="term" value="C:extracellular region"/>
    <property type="evidence" value="ECO:0007669"/>
    <property type="project" value="TreeGrafter"/>
</dbReference>
<keyword evidence="14" id="KW-0961">Cell wall biogenesis/degradation</keyword>
<evidence type="ECO:0000256" key="18">
    <source>
        <dbReference type="ARBA" id="ARBA00043078"/>
    </source>
</evidence>
<dbReference type="EC" id="3.2.1.39" evidence="5"/>
<dbReference type="GO" id="GO:0005886">
    <property type="term" value="C:plasma membrane"/>
    <property type="evidence" value="ECO:0007669"/>
    <property type="project" value="UniProtKB-SubCell"/>
</dbReference>
<evidence type="ECO:0000256" key="19">
    <source>
        <dbReference type="RuleBase" id="RU004335"/>
    </source>
</evidence>
<evidence type="ECO:0000256" key="3">
    <source>
        <dbReference type="ARBA" id="ARBA00004401"/>
    </source>
</evidence>
<keyword evidence="22" id="KW-1185">Reference proteome</keyword>
<evidence type="ECO:0000313" key="22">
    <source>
        <dbReference type="Proteomes" id="UP000027222"/>
    </source>
</evidence>
<dbReference type="GO" id="GO:0009986">
    <property type="term" value="C:cell surface"/>
    <property type="evidence" value="ECO:0007669"/>
    <property type="project" value="TreeGrafter"/>
</dbReference>
<evidence type="ECO:0000256" key="4">
    <source>
        <dbReference type="ARBA" id="ARBA00008773"/>
    </source>
</evidence>